<proteinExistence type="predicted"/>
<name>A0A4R9JAR4_9LEPT</name>
<sequence length="193" mass="22338">MIEAYPLAWPEGFKRTKYPRGSRFEKRDLSISKTTKEVIYQLKLLGGTNAIISTNLRLKIDGLPYSQQKQPEDRGVAVWFTLNGNQRVLACDEWRTIEENLWAVAKTIDAMRGIDRWGVSDMLDRIFTGFLALPSKPHWKYILDLPEKCSFEDVKRSFLLKAKEFHPDRGGDPEKMAELNEAFESAKREFHAN</sequence>
<evidence type="ECO:0000313" key="3">
    <source>
        <dbReference type="Proteomes" id="UP000298125"/>
    </source>
</evidence>
<accession>A0A4R9JAR4</accession>
<comment type="caution">
    <text evidence="2">The sequence shown here is derived from an EMBL/GenBank/DDBJ whole genome shotgun (WGS) entry which is preliminary data.</text>
</comment>
<dbReference type="RefSeq" id="WP_135581113.1">
    <property type="nucleotide sequence ID" value="NZ_RQGA01000018.1"/>
</dbReference>
<gene>
    <name evidence="2" type="ORF">EHQ49_17520</name>
</gene>
<keyword evidence="3" id="KW-1185">Reference proteome</keyword>
<dbReference type="Proteomes" id="UP000298125">
    <property type="component" value="Unassembled WGS sequence"/>
</dbReference>
<dbReference type="InterPro" id="IPR001623">
    <property type="entry name" value="DnaJ_domain"/>
</dbReference>
<dbReference type="OrthoDB" id="273207at2"/>
<organism evidence="2 3">
    <name type="scientific">Leptospira perdikensis</name>
    <dbReference type="NCBI Taxonomy" id="2484948"/>
    <lineage>
        <taxon>Bacteria</taxon>
        <taxon>Pseudomonadati</taxon>
        <taxon>Spirochaetota</taxon>
        <taxon>Spirochaetia</taxon>
        <taxon>Leptospirales</taxon>
        <taxon>Leptospiraceae</taxon>
        <taxon>Leptospira</taxon>
    </lineage>
</organism>
<dbReference type="SMART" id="SM00271">
    <property type="entry name" value="DnaJ"/>
    <property type="match status" value="1"/>
</dbReference>
<reference evidence="2" key="1">
    <citation type="journal article" date="2019" name="PLoS Negl. Trop. Dis.">
        <title>Revisiting the worldwide diversity of Leptospira species in the environment.</title>
        <authorList>
            <person name="Vincent A.T."/>
            <person name="Schiettekatte O."/>
            <person name="Bourhy P."/>
            <person name="Veyrier F.J."/>
            <person name="Picardeau M."/>
        </authorList>
    </citation>
    <scope>NUCLEOTIDE SEQUENCE [LARGE SCALE GENOMIC DNA]</scope>
    <source>
        <strain evidence="2">201702692</strain>
    </source>
</reference>
<evidence type="ECO:0000313" key="2">
    <source>
        <dbReference type="EMBL" id="TGL35575.1"/>
    </source>
</evidence>
<dbReference type="InterPro" id="IPR036869">
    <property type="entry name" value="J_dom_sf"/>
</dbReference>
<protein>
    <submittedName>
        <fullName evidence="2">J domain-containing protein</fullName>
    </submittedName>
</protein>
<dbReference type="EMBL" id="RQGA01000018">
    <property type="protein sequence ID" value="TGL35575.1"/>
    <property type="molecule type" value="Genomic_DNA"/>
</dbReference>
<dbReference type="Gene3D" id="1.10.287.110">
    <property type="entry name" value="DnaJ domain"/>
    <property type="match status" value="1"/>
</dbReference>
<dbReference type="AlphaFoldDB" id="A0A4R9JAR4"/>
<dbReference type="SUPFAM" id="SSF46565">
    <property type="entry name" value="Chaperone J-domain"/>
    <property type="match status" value="1"/>
</dbReference>
<evidence type="ECO:0000259" key="1">
    <source>
        <dbReference type="PROSITE" id="PS50076"/>
    </source>
</evidence>
<feature type="domain" description="J" evidence="1">
    <location>
        <begin position="138"/>
        <end position="191"/>
    </location>
</feature>
<dbReference type="PROSITE" id="PS50076">
    <property type="entry name" value="DNAJ_2"/>
    <property type="match status" value="1"/>
</dbReference>